<dbReference type="Gene3D" id="3.90.550.10">
    <property type="entry name" value="Spore Coat Polysaccharide Biosynthesis Protein SpsA, Chain A"/>
    <property type="match status" value="1"/>
</dbReference>
<accession>A0A2T0RDT2</accession>
<comment type="caution">
    <text evidence="2">The sequence shown here is derived from an EMBL/GenBank/DDBJ whole genome shotgun (WGS) entry which is preliminary data.</text>
</comment>
<dbReference type="PANTHER" id="PTHR10859:SF91">
    <property type="entry name" value="DOLICHYL-PHOSPHATE BETA-GLUCOSYLTRANSFERASE"/>
    <property type="match status" value="1"/>
</dbReference>
<feature type="domain" description="Glycosyltransferase 2-like" evidence="1">
    <location>
        <begin position="36"/>
        <end position="121"/>
    </location>
</feature>
<name>A0A2T0RDT2_9ACTN</name>
<dbReference type="GO" id="GO:0016740">
    <property type="term" value="F:transferase activity"/>
    <property type="evidence" value="ECO:0007669"/>
    <property type="project" value="UniProtKB-KW"/>
</dbReference>
<evidence type="ECO:0000313" key="3">
    <source>
        <dbReference type="Proteomes" id="UP000239209"/>
    </source>
</evidence>
<evidence type="ECO:0000313" key="2">
    <source>
        <dbReference type="EMBL" id="PRY19327.1"/>
    </source>
</evidence>
<organism evidence="2 3">
    <name type="scientific">Pseudosporangium ferrugineum</name>
    <dbReference type="NCBI Taxonomy" id="439699"/>
    <lineage>
        <taxon>Bacteria</taxon>
        <taxon>Bacillati</taxon>
        <taxon>Actinomycetota</taxon>
        <taxon>Actinomycetes</taxon>
        <taxon>Micromonosporales</taxon>
        <taxon>Micromonosporaceae</taxon>
        <taxon>Pseudosporangium</taxon>
    </lineage>
</organism>
<evidence type="ECO:0000259" key="1">
    <source>
        <dbReference type="Pfam" id="PF00535"/>
    </source>
</evidence>
<proteinExistence type="predicted"/>
<keyword evidence="3" id="KW-1185">Reference proteome</keyword>
<dbReference type="AlphaFoldDB" id="A0A2T0RDT2"/>
<dbReference type="InterPro" id="IPR001173">
    <property type="entry name" value="Glyco_trans_2-like"/>
</dbReference>
<gene>
    <name evidence="2" type="ORF">CLV70_13531</name>
</gene>
<dbReference type="Proteomes" id="UP000239209">
    <property type="component" value="Unassembled WGS sequence"/>
</dbReference>
<dbReference type="InterPro" id="IPR029044">
    <property type="entry name" value="Nucleotide-diphossugar_trans"/>
</dbReference>
<dbReference type="Pfam" id="PF00535">
    <property type="entry name" value="Glycos_transf_2"/>
    <property type="match status" value="1"/>
</dbReference>
<dbReference type="RefSeq" id="WP_106131173.1">
    <property type="nucleotide sequence ID" value="NZ_PVZG01000035.1"/>
</dbReference>
<dbReference type="SUPFAM" id="SSF53448">
    <property type="entry name" value="Nucleotide-diphospho-sugar transferases"/>
    <property type="match status" value="1"/>
</dbReference>
<sequence>MTNSNLLAVPPVVVAGPARDLAPLPWPYAVSSVELTVVVPFQNPGARLQDAVQRLSDALHAQRISFEVIAVAAGSRNGSAGSLGDIAHTRVVTSAHIQDKGAAMHFGFAMARGAWICFADIEGEAEVDAYELVEHFHLAREKNA</sequence>
<dbReference type="PANTHER" id="PTHR10859">
    <property type="entry name" value="GLYCOSYL TRANSFERASE"/>
    <property type="match status" value="1"/>
</dbReference>
<dbReference type="GO" id="GO:0006487">
    <property type="term" value="P:protein N-linked glycosylation"/>
    <property type="evidence" value="ECO:0007669"/>
    <property type="project" value="TreeGrafter"/>
</dbReference>
<keyword evidence="2" id="KW-0808">Transferase</keyword>
<dbReference type="EMBL" id="PVZG01000035">
    <property type="protein sequence ID" value="PRY19327.1"/>
    <property type="molecule type" value="Genomic_DNA"/>
</dbReference>
<reference evidence="2 3" key="1">
    <citation type="submission" date="2018-03" db="EMBL/GenBank/DDBJ databases">
        <title>Genomic Encyclopedia of Archaeal and Bacterial Type Strains, Phase II (KMG-II): from individual species to whole genera.</title>
        <authorList>
            <person name="Goeker M."/>
        </authorList>
    </citation>
    <scope>NUCLEOTIDE SEQUENCE [LARGE SCALE GENOMIC DNA]</scope>
    <source>
        <strain evidence="2 3">DSM 45348</strain>
    </source>
</reference>
<dbReference type="OrthoDB" id="2369748at2"/>
<protein>
    <submittedName>
        <fullName evidence="2">Glycosyl transferase family 2</fullName>
    </submittedName>
</protein>